<name>A0A430FKS5_9BIFI</name>
<feature type="compositionally biased region" description="Low complexity" evidence="1">
    <location>
        <begin position="108"/>
        <end position="124"/>
    </location>
</feature>
<dbReference type="EMBL" id="QXGL01000002">
    <property type="protein sequence ID" value="RSX53437.1"/>
    <property type="molecule type" value="Genomic_DNA"/>
</dbReference>
<evidence type="ECO:0000313" key="4">
    <source>
        <dbReference type="Proteomes" id="UP000287533"/>
    </source>
</evidence>
<dbReference type="PROSITE" id="PS51733">
    <property type="entry name" value="BPL_LPL_CATALYTIC"/>
    <property type="match status" value="1"/>
</dbReference>
<dbReference type="Gene3D" id="3.30.390.50">
    <property type="entry name" value="CO dehydrogenase flavoprotein, C-terminal domain"/>
    <property type="match status" value="1"/>
</dbReference>
<dbReference type="InterPro" id="IPR050664">
    <property type="entry name" value="Octanoyltrans_LipM/LipL"/>
</dbReference>
<keyword evidence="4" id="KW-1185">Reference proteome</keyword>
<feature type="region of interest" description="Disordered" evidence="1">
    <location>
        <begin position="96"/>
        <end position="124"/>
    </location>
</feature>
<dbReference type="InterPro" id="IPR045864">
    <property type="entry name" value="aa-tRNA-synth_II/BPL/LPL"/>
</dbReference>
<dbReference type="RefSeq" id="WP_125979985.1">
    <property type="nucleotide sequence ID" value="NZ_QXGL01000002.1"/>
</dbReference>
<dbReference type="Proteomes" id="UP000287533">
    <property type="component" value="Unassembled WGS sequence"/>
</dbReference>
<accession>A0A430FKS5</accession>
<gene>
    <name evidence="3" type="ORF">D2E25_0760</name>
</gene>
<dbReference type="InterPro" id="IPR004143">
    <property type="entry name" value="BPL_LPL_catalytic"/>
</dbReference>
<comment type="caution">
    <text evidence="3">The sequence shown here is derived from an EMBL/GenBank/DDBJ whole genome shotgun (WGS) entry which is preliminary data.</text>
</comment>
<dbReference type="Gene3D" id="3.30.930.10">
    <property type="entry name" value="Bira Bifunctional Protein, Domain 2"/>
    <property type="match status" value="1"/>
</dbReference>
<reference evidence="3 4" key="1">
    <citation type="submission" date="2018-09" db="EMBL/GenBank/DDBJ databases">
        <title>Characterization of the phylogenetic diversity of five novel species belonging to the genus Bifidobacterium.</title>
        <authorList>
            <person name="Lugli G.A."/>
            <person name="Duranti S."/>
            <person name="Milani C."/>
        </authorList>
    </citation>
    <scope>NUCLEOTIDE SEQUENCE [LARGE SCALE GENOMIC DNA]</scope>
    <source>
        <strain evidence="3 4">2034B</strain>
    </source>
</reference>
<sequence>MCSRVMRGEYKTPGGKLVGVNVTVDAQSGRATACHVDGDFFVEGDDTAANTLIADIEHALIAGKPIAPVINQHRSVRIVGTDATAIETAFARAVGNSTASKSAANRPHSSTQHSSTQHSNTQHSIADIASPTQLADWRNRWRQLSPVIVRDTPRSPADQMMIDEQWAREVAAGRRPATIRFWQWAAPAVVVGRFQSIPDEVHEDIAAREGFAIVRRCTGGGAMFIEPGNTITYSLYAPRDFATGISIEESYRLCDMWLVAALRNLGLTVHFGGLNDIASQHGKIGGAAQRRFAPTGGGPGAILHHVTLAYDIDASTMARVLNTSPEKLSDKAVKSAVKRVDPLRSQTGLSREAVIDQLVNSLERGDVLDAGEL</sequence>
<keyword evidence="3" id="KW-0436">Ligase</keyword>
<dbReference type="Pfam" id="PF21948">
    <property type="entry name" value="LplA-B_cat"/>
    <property type="match status" value="1"/>
</dbReference>
<dbReference type="CDD" id="cd16443">
    <property type="entry name" value="LplA"/>
    <property type="match status" value="1"/>
</dbReference>
<evidence type="ECO:0000256" key="1">
    <source>
        <dbReference type="SAM" id="MobiDB-lite"/>
    </source>
</evidence>
<dbReference type="GO" id="GO:0016874">
    <property type="term" value="F:ligase activity"/>
    <property type="evidence" value="ECO:0007669"/>
    <property type="project" value="UniProtKB-KW"/>
</dbReference>
<evidence type="ECO:0000313" key="3">
    <source>
        <dbReference type="EMBL" id="RSX53437.1"/>
    </source>
</evidence>
<dbReference type="PANTHER" id="PTHR43679:SF2">
    <property type="entry name" value="OCTANOYL-[GCVH]:PROTEIN N-OCTANOYLTRANSFERASE"/>
    <property type="match status" value="1"/>
</dbReference>
<organism evidence="3 4">
    <name type="scientific">Bifidobacterium goeldii</name>
    <dbReference type="NCBI Taxonomy" id="2306975"/>
    <lineage>
        <taxon>Bacteria</taxon>
        <taxon>Bacillati</taxon>
        <taxon>Actinomycetota</taxon>
        <taxon>Actinomycetes</taxon>
        <taxon>Bifidobacteriales</taxon>
        <taxon>Bifidobacteriaceae</taxon>
        <taxon>Bifidobacterium</taxon>
    </lineage>
</organism>
<dbReference type="AlphaFoldDB" id="A0A430FKS5"/>
<dbReference type="OrthoDB" id="9788148at2"/>
<proteinExistence type="predicted"/>
<protein>
    <submittedName>
        <fullName evidence="3">Lipoate-protein ligase A</fullName>
    </submittedName>
</protein>
<dbReference type="PANTHER" id="PTHR43679">
    <property type="entry name" value="OCTANOYLTRANSFERASE LIPM-RELATED"/>
    <property type="match status" value="1"/>
</dbReference>
<feature type="domain" description="BPL/LPL catalytic" evidence="2">
    <location>
        <begin position="173"/>
        <end position="370"/>
    </location>
</feature>
<evidence type="ECO:0000259" key="2">
    <source>
        <dbReference type="PROSITE" id="PS51733"/>
    </source>
</evidence>
<dbReference type="SUPFAM" id="SSF55681">
    <property type="entry name" value="Class II aaRS and biotin synthetases"/>
    <property type="match status" value="1"/>
</dbReference>